<dbReference type="Proteomes" id="UP000327493">
    <property type="component" value="Chromosome 10"/>
</dbReference>
<organism evidence="1 2">
    <name type="scientific">Etheostoma spectabile</name>
    <name type="common">orangethroat darter</name>
    <dbReference type="NCBI Taxonomy" id="54343"/>
    <lineage>
        <taxon>Eukaryota</taxon>
        <taxon>Metazoa</taxon>
        <taxon>Chordata</taxon>
        <taxon>Craniata</taxon>
        <taxon>Vertebrata</taxon>
        <taxon>Euteleostomi</taxon>
        <taxon>Actinopterygii</taxon>
        <taxon>Neopterygii</taxon>
        <taxon>Teleostei</taxon>
        <taxon>Neoteleostei</taxon>
        <taxon>Acanthomorphata</taxon>
        <taxon>Eupercaria</taxon>
        <taxon>Perciformes</taxon>
        <taxon>Percoidei</taxon>
        <taxon>Percidae</taxon>
        <taxon>Etheostomatinae</taxon>
        <taxon>Etheostoma</taxon>
    </lineage>
</organism>
<accession>A0A5J5D7R7</accession>
<reference evidence="1 2" key="1">
    <citation type="submission" date="2019-08" db="EMBL/GenBank/DDBJ databases">
        <title>A chromosome-level genome assembly, high-density linkage maps, and genome scans reveal the genomic architecture of hybrid incompatibilities underlying speciation via character displacement in darters (Percidae: Etheostominae).</title>
        <authorList>
            <person name="Moran R.L."/>
            <person name="Catchen J.M."/>
            <person name="Fuller R.C."/>
        </authorList>
    </citation>
    <scope>NUCLEOTIDE SEQUENCE [LARGE SCALE GENOMIC DNA]</scope>
    <source>
        <strain evidence="1">EspeVRDwgs_2016</strain>
        <tissue evidence="1">Muscle</tissue>
    </source>
</reference>
<evidence type="ECO:0000313" key="1">
    <source>
        <dbReference type="EMBL" id="KAA8589073.1"/>
    </source>
</evidence>
<comment type="caution">
    <text evidence="1">The sequence shown here is derived from an EMBL/GenBank/DDBJ whole genome shotgun (WGS) entry which is preliminary data.</text>
</comment>
<name>A0A5J5D7R7_9PERO</name>
<evidence type="ECO:0000313" key="2">
    <source>
        <dbReference type="Proteomes" id="UP000327493"/>
    </source>
</evidence>
<gene>
    <name evidence="1" type="ORF">FQN60_010418</name>
</gene>
<dbReference type="AlphaFoldDB" id="A0A5J5D7R7"/>
<sequence length="286" mass="30719">MGLSVFMLAAGQGKLQPLALSGWALSPPLIIKSMSFLFLYTDKMTRTLPRMSTTMVKISTLASAVDTPAEDALSPRSLSFRDTQLDPFSSFTSKSISPQGAAAMLQPTVVAQTHVSTGVDDGVHVLVEANEGSSKGVRVGETGGLRGELGAVTTGKERKRVDLEMEQTWMHYSESVDSPMQGEKSPEDLRGVHTEQPATCHSVHPVRPKVGKAQVADFHVQSLTHMQRTVTEHQSPTAVQKVDAGGRAVCGEYYIRATDGVKVQVIVQRGRKAPDHPRGAESSGGR</sequence>
<proteinExistence type="predicted"/>
<keyword evidence="2" id="KW-1185">Reference proteome</keyword>
<protein>
    <submittedName>
        <fullName evidence="1">Uncharacterized protein</fullName>
    </submittedName>
</protein>
<dbReference type="EMBL" id="VOFY01000010">
    <property type="protein sequence ID" value="KAA8589073.1"/>
    <property type="molecule type" value="Genomic_DNA"/>
</dbReference>